<comment type="caution">
    <text evidence="1">The sequence shown here is derived from an EMBL/GenBank/DDBJ whole genome shotgun (WGS) entry which is preliminary data.</text>
</comment>
<gene>
    <name evidence="1" type="ORF">HINF_LOCUS18437</name>
    <name evidence="2" type="ORF">HINF_LOCUS18443</name>
</gene>
<evidence type="ECO:0000313" key="3">
    <source>
        <dbReference type="Proteomes" id="UP001642409"/>
    </source>
</evidence>
<protein>
    <submittedName>
        <fullName evidence="1">Hypothetical_protein</fullName>
    </submittedName>
</protein>
<keyword evidence="3" id="KW-1185">Reference proteome</keyword>
<reference evidence="1 3" key="1">
    <citation type="submission" date="2024-07" db="EMBL/GenBank/DDBJ databases">
        <authorList>
            <person name="Akdeniz Z."/>
        </authorList>
    </citation>
    <scope>NUCLEOTIDE SEQUENCE [LARGE SCALE GENOMIC DNA]</scope>
</reference>
<evidence type="ECO:0000313" key="1">
    <source>
        <dbReference type="EMBL" id="CAL6003508.1"/>
    </source>
</evidence>
<dbReference type="EMBL" id="CAXDID020000047">
    <property type="protein sequence ID" value="CAL6003520.1"/>
    <property type="molecule type" value="Genomic_DNA"/>
</dbReference>
<dbReference type="EMBL" id="CAXDID020000047">
    <property type="protein sequence ID" value="CAL6003508.1"/>
    <property type="molecule type" value="Genomic_DNA"/>
</dbReference>
<sequence>MYYIHKQILEKEIENEIYKMNVVQFELSYRLLLQYLVSAIILKINIVLNVKSIFTKQFTTQNLKLMAACVIYRLMQQGVQFEPEVVQATGEVLKNQVFVE</sequence>
<proteinExistence type="predicted"/>
<accession>A0ABP1HW39</accession>
<name>A0ABP1HW39_9EUKA</name>
<dbReference type="Proteomes" id="UP001642409">
    <property type="component" value="Unassembled WGS sequence"/>
</dbReference>
<evidence type="ECO:0000313" key="2">
    <source>
        <dbReference type="EMBL" id="CAL6003520.1"/>
    </source>
</evidence>
<organism evidence="1 3">
    <name type="scientific">Hexamita inflata</name>
    <dbReference type="NCBI Taxonomy" id="28002"/>
    <lineage>
        <taxon>Eukaryota</taxon>
        <taxon>Metamonada</taxon>
        <taxon>Diplomonadida</taxon>
        <taxon>Hexamitidae</taxon>
        <taxon>Hexamitinae</taxon>
        <taxon>Hexamita</taxon>
    </lineage>
</organism>